<sequence>DDPYLENHRRDLVINAARHLDKAKMIRFEEHTGYMFSTDMGCIASNFYIKYDTVEVGCCFIFVHEDDNEFFFGRRGGRE</sequence>
<reference evidence="1" key="1">
    <citation type="submission" date="2021-04" db="EMBL/GenBank/DDBJ databases">
        <authorList>
            <consortium name="Molecular Ecology Group"/>
        </authorList>
    </citation>
    <scope>NUCLEOTIDE SEQUENCE</scope>
</reference>
<feature type="non-terminal residue" evidence="1">
    <location>
        <position position="79"/>
    </location>
</feature>
<dbReference type="OrthoDB" id="5575at2759"/>
<evidence type="ECO:0000313" key="1">
    <source>
        <dbReference type="EMBL" id="CAG5136750.1"/>
    </source>
</evidence>
<accession>A0A8S4A806</accession>
<dbReference type="EMBL" id="CAJHNH020008567">
    <property type="protein sequence ID" value="CAG5136750.1"/>
    <property type="molecule type" value="Genomic_DNA"/>
</dbReference>
<protein>
    <submittedName>
        <fullName evidence="1">Uncharacterized protein</fullName>
    </submittedName>
</protein>
<dbReference type="AlphaFoldDB" id="A0A8S4A806"/>
<keyword evidence="2" id="KW-1185">Reference proteome</keyword>
<comment type="caution">
    <text evidence="1">The sequence shown here is derived from an EMBL/GenBank/DDBJ whole genome shotgun (WGS) entry which is preliminary data.</text>
</comment>
<gene>
    <name evidence="1" type="ORF">CUNI_LOCUS22308</name>
</gene>
<dbReference type="Proteomes" id="UP000678393">
    <property type="component" value="Unassembled WGS sequence"/>
</dbReference>
<evidence type="ECO:0000313" key="2">
    <source>
        <dbReference type="Proteomes" id="UP000678393"/>
    </source>
</evidence>
<feature type="non-terminal residue" evidence="1">
    <location>
        <position position="1"/>
    </location>
</feature>
<name>A0A8S4A806_9EUPU</name>
<organism evidence="1 2">
    <name type="scientific">Candidula unifasciata</name>
    <dbReference type="NCBI Taxonomy" id="100452"/>
    <lineage>
        <taxon>Eukaryota</taxon>
        <taxon>Metazoa</taxon>
        <taxon>Spiralia</taxon>
        <taxon>Lophotrochozoa</taxon>
        <taxon>Mollusca</taxon>
        <taxon>Gastropoda</taxon>
        <taxon>Heterobranchia</taxon>
        <taxon>Euthyneura</taxon>
        <taxon>Panpulmonata</taxon>
        <taxon>Eupulmonata</taxon>
        <taxon>Stylommatophora</taxon>
        <taxon>Helicina</taxon>
        <taxon>Helicoidea</taxon>
        <taxon>Geomitridae</taxon>
        <taxon>Candidula</taxon>
    </lineage>
</organism>
<proteinExistence type="predicted"/>